<sequence length="371" mass="41682">MDHVLLIAPATREEQGIVTRLRRYESAFRTCGLTTTAMAPLQEEIFYSVGSWVHLIDPVGVVMQWMNEQTCDVETFLVWMRSHKGISVTLTSFKNTLYDHKYGQSSHMDVFLKAIFSEARVIFVTSRKLAKQWVLFDPRIELKLEELPVGIEIEEFVQSSVGAKDDGEILERQDATKRRIAYAIAKKKMVLFAGRLDATQSLPVFIETVDRLQQIRPDVRGVVVGPIGDVEVARNWIEQMERAGIAYIGAVDRAWMPVLYEMSTVVVDSSQSVEVSASIYEAMWFKKPVLVHQRTLSPHALPSDAVYVYESVEDAVDILSRIVDGSMDISAHIACATRFIESVAMINAEGLAVIKRILHEVALVEGCESVS</sequence>
<protein>
    <recommendedName>
        <fullName evidence="1">Glycosyl transferase family 1 domain-containing protein</fullName>
    </recommendedName>
</protein>
<accession>A0A9X1V600</accession>
<dbReference type="AlphaFoldDB" id="A0A9X1V600"/>
<comment type="caution">
    <text evidence="2">The sequence shown here is derived from an EMBL/GenBank/DDBJ whole genome shotgun (WGS) entry which is preliminary data.</text>
</comment>
<dbReference type="GO" id="GO:0016757">
    <property type="term" value="F:glycosyltransferase activity"/>
    <property type="evidence" value="ECO:0007669"/>
    <property type="project" value="InterPro"/>
</dbReference>
<feature type="domain" description="Glycosyl transferase family 1" evidence="1">
    <location>
        <begin position="184"/>
        <end position="298"/>
    </location>
</feature>
<evidence type="ECO:0000313" key="2">
    <source>
        <dbReference type="EMBL" id="MCI0181832.1"/>
    </source>
</evidence>
<dbReference type="SUPFAM" id="SSF53756">
    <property type="entry name" value="UDP-Glycosyltransferase/glycogen phosphorylase"/>
    <property type="match status" value="1"/>
</dbReference>
<gene>
    <name evidence="2" type="ORF">MM817_00078</name>
</gene>
<dbReference type="Pfam" id="PF00534">
    <property type="entry name" value="Glycos_transf_1"/>
    <property type="match status" value="1"/>
</dbReference>
<proteinExistence type="predicted"/>
<name>A0A9X1V600_9BACL</name>
<dbReference type="RefSeq" id="WP_241712249.1">
    <property type="nucleotide sequence ID" value="NZ_JALBUF010000001.1"/>
</dbReference>
<dbReference type="Gene3D" id="3.40.50.2000">
    <property type="entry name" value="Glycogen Phosphorylase B"/>
    <property type="match status" value="1"/>
</dbReference>
<evidence type="ECO:0000259" key="1">
    <source>
        <dbReference type="Pfam" id="PF00534"/>
    </source>
</evidence>
<evidence type="ECO:0000313" key="3">
    <source>
        <dbReference type="Proteomes" id="UP001139263"/>
    </source>
</evidence>
<dbReference type="EMBL" id="JALBUF010000001">
    <property type="protein sequence ID" value="MCI0181832.1"/>
    <property type="molecule type" value="Genomic_DNA"/>
</dbReference>
<dbReference type="InterPro" id="IPR001296">
    <property type="entry name" value="Glyco_trans_1"/>
</dbReference>
<reference evidence="2" key="1">
    <citation type="submission" date="2022-03" db="EMBL/GenBank/DDBJ databases">
        <title>Draft Genome Sequence of Firmicute Strain S0AB, a Heterotrophic Iron/Sulfur-Oxidizing Extreme Acidophile.</title>
        <authorList>
            <person name="Vergara E."/>
            <person name="Pakostova E."/>
            <person name="Johnson D.B."/>
            <person name="Holmes D.S."/>
        </authorList>
    </citation>
    <scope>NUCLEOTIDE SEQUENCE</scope>
    <source>
        <strain evidence="2">S0AB</strain>
    </source>
</reference>
<keyword evidence="3" id="KW-1185">Reference proteome</keyword>
<organism evidence="2 3">
    <name type="scientific">Sulfoacidibacillus ferrooxidans</name>
    <dbReference type="NCBI Taxonomy" id="2005001"/>
    <lineage>
        <taxon>Bacteria</taxon>
        <taxon>Bacillati</taxon>
        <taxon>Bacillota</taxon>
        <taxon>Bacilli</taxon>
        <taxon>Bacillales</taxon>
        <taxon>Alicyclobacillaceae</taxon>
        <taxon>Sulfoacidibacillus</taxon>
    </lineage>
</organism>
<dbReference type="Proteomes" id="UP001139263">
    <property type="component" value="Unassembled WGS sequence"/>
</dbReference>